<dbReference type="Proteomes" id="UP000793456">
    <property type="component" value="Chromosome XIX"/>
</dbReference>
<organism evidence="1 2">
    <name type="scientific">Larimichthys crocea</name>
    <name type="common">Large yellow croaker</name>
    <name type="synonym">Pseudosciaena crocea</name>
    <dbReference type="NCBI Taxonomy" id="215358"/>
    <lineage>
        <taxon>Eukaryota</taxon>
        <taxon>Metazoa</taxon>
        <taxon>Chordata</taxon>
        <taxon>Craniata</taxon>
        <taxon>Vertebrata</taxon>
        <taxon>Euteleostomi</taxon>
        <taxon>Actinopterygii</taxon>
        <taxon>Neopterygii</taxon>
        <taxon>Teleostei</taxon>
        <taxon>Neoteleostei</taxon>
        <taxon>Acanthomorphata</taxon>
        <taxon>Eupercaria</taxon>
        <taxon>Sciaenidae</taxon>
        <taxon>Larimichthys</taxon>
    </lineage>
</organism>
<gene>
    <name evidence="1" type="ORF">E3U43_016615</name>
</gene>
<accession>A0ACD3QJF9</accession>
<reference evidence="1" key="1">
    <citation type="submission" date="2018-11" db="EMBL/GenBank/DDBJ databases">
        <title>The sequence and de novo assembly of Larimichthys crocea genome using PacBio and Hi-C technologies.</title>
        <authorList>
            <person name="Xu P."/>
            <person name="Chen B."/>
            <person name="Zhou Z."/>
            <person name="Ke Q."/>
            <person name="Wu Y."/>
            <person name="Bai H."/>
            <person name="Pu F."/>
        </authorList>
    </citation>
    <scope>NUCLEOTIDE SEQUENCE</scope>
    <source>
        <tissue evidence="1">Muscle</tissue>
    </source>
</reference>
<protein>
    <submittedName>
        <fullName evidence="1">Uncharacterized protein</fullName>
    </submittedName>
</protein>
<keyword evidence="2" id="KW-1185">Reference proteome</keyword>
<dbReference type="EMBL" id="CM011692">
    <property type="protein sequence ID" value="TMS06856.1"/>
    <property type="molecule type" value="Genomic_DNA"/>
</dbReference>
<name>A0ACD3QJF9_LARCR</name>
<evidence type="ECO:0000313" key="2">
    <source>
        <dbReference type="Proteomes" id="UP000793456"/>
    </source>
</evidence>
<proteinExistence type="predicted"/>
<comment type="caution">
    <text evidence="1">The sequence shown here is derived from an EMBL/GenBank/DDBJ whole genome shotgun (WGS) entry which is preliminary data.</text>
</comment>
<evidence type="ECO:0000313" key="1">
    <source>
        <dbReference type="EMBL" id="TMS06856.1"/>
    </source>
</evidence>
<sequence length="236" mass="25245">MMSFVHLRTFLFLAVSIAQVLIVTCQEGNSGDDVSCTADGQVYTNRDIWKPEPCRICVCDNGQVLCDEIQCDELSHCEKMSIPDGECCPVCQTDTSTTNTDGQGSFGGGRIYKGQKGEPGDVPLVTGIRGRPGPMGPPGSSGERGPRGHKGRPGLRGPAGYDGEPGVPGQPGEPGPAGQQTHPGGLGSHMAGGFDGKQGPQGMIKWRKGRVWNTRTSWAKRLTWSRWTTGTSWRCR</sequence>